<protein>
    <submittedName>
        <fullName evidence="2">Uncharacterized protein</fullName>
    </submittedName>
</protein>
<evidence type="ECO:0000313" key="2">
    <source>
        <dbReference type="EMBL" id="HCO24555.1"/>
    </source>
</evidence>
<organism evidence="2 3">
    <name type="scientific">Gimesia maris</name>
    <dbReference type="NCBI Taxonomy" id="122"/>
    <lineage>
        <taxon>Bacteria</taxon>
        <taxon>Pseudomonadati</taxon>
        <taxon>Planctomycetota</taxon>
        <taxon>Planctomycetia</taxon>
        <taxon>Planctomycetales</taxon>
        <taxon>Planctomycetaceae</taxon>
        <taxon>Gimesia</taxon>
    </lineage>
</organism>
<proteinExistence type="predicted"/>
<evidence type="ECO:0000313" key="3">
    <source>
        <dbReference type="Proteomes" id="UP000263642"/>
    </source>
</evidence>
<dbReference type="AlphaFoldDB" id="A0A3D3R6W8"/>
<feature type="transmembrane region" description="Helical" evidence="1">
    <location>
        <begin position="122"/>
        <end position="145"/>
    </location>
</feature>
<keyword evidence="1" id="KW-0472">Membrane</keyword>
<feature type="transmembrane region" description="Helical" evidence="1">
    <location>
        <begin position="40"/>
        <end position="57"/>
    </location>
</feature>
<keyword evidence="1" id="KW-0812">Transmembrane</keyword>
<keyword evidence="1" id="KW-1133">Transmembrane helix</keyword>
<feature type="transmembrane region" description="Helical" evidence="1">
    <location>
        <begin position="7"/>
        <end position="28"/>
    </location>
</feature>
<name>A0A3D3R6W8_9PLAN</name>
<dbReference type="EMBL" id="DQAY01000102">
    <property type="protein sequence ID" value="HCO24555.1"/>
    <property type="molecule type" value="Genomic_DNA"/>
</dbReference>
<evidence type="ECO:0000256" key="1">
    <source>
        <dbReference type="SAM" id="Phobius"/>
    </source>
</evidence>
<sequence>MQLFTSIAHLMTVAVAVGISLIVYLRLIVFPMKHDYEIELVAQLAAVLTMFFTGLGLKLIRRNLSPSMKSTILWKDVLFTCSVVGILVLVLFFSMMSMGLGLTILVPFLGWLSTLQEGLVLIALYAGFSAYVVLLASLALIYPFLFSLQFNKISTYELP</sequence>
<dbReference type="Proteomes" id="UP000263642">
    <property type="component" value="Unassembled WGS sequence"/>
</dbReference>
<gene>
    <name evidence="2" type="ORF">DIT97_16550</name>
</gene>
<feature type="transmembrane region" description="Helical" evidence="1">
    <location>
        <begin position="77"/>
        <end position="110"/>
    </location>
</feature>
<reference evidence="2 3" key="1">
    <citation type="journal article" date="2018" name="Nat. Biotechnol.">
        <title>A standardized bacterial taxonomy based on genome phylogeny substantially revises the tree of life.</title>
        <authorList>
            <person name="Parks D.H."/>
            <person name="Chuvochina M."/>
            <person name="Waite D.W."/>
            <person name="Rinke C."/>
            <person name="Skarshewski A."/>
            <person name="Chaumeil P.A."/>
            <person name="Hugenholtz P."/>
        </authorList>
    </citation>
    <scope>NUCLEOTIDE SEQUENCE [LARGE SCALE GENOMIC DNA]</scope>
    <source>
        <strain evidence="2">UBA9375</strain>
    </source>
</reference>
<comment type="caution">
    <text evidence="2">The sequence shown here is derived from an EMBL/GenBank/DDBJ whole genome shotgun (WGS) entry which is preliminary data.</text>
</comment>
<accession>A0A3D3R6W8</accession>